<sequence>MDISNAEDVITTKVMDAPEIEMIDRAVNELVTKGLSDTIWAALINSGSSEPTHQTEKLILSPNTPRLSATSSRRSQPYSQGCRKLTKSPWPHPMPPVMNPWKEGVM</sequence>
<accession>N1JD44</accession>
<feature type="compositionally biased region" description="Polar residues" evidence="1">
    <location>
        <begin position="61"/>
        <end position="79"/>
    </location>
</feature>
<dbReference type="InParanoid" id="N1JD44"/>
<dbReference type="Proteomes" id="UP000015441">
    <property type="component" value="Unassembled WGS sequence"/>
</dbReference>
<organism evidence="2 3">
    <name type="scientific">Blumeria graminis f. sp. hordei (strain DH14)</name>
    <name type="common">Barley powdery mildew</name>
    <name type="synonym">Oidium monilioides f. sp. hordei</name>
    <dbReference type="NCBI Taxonomy" id="546991"/>
    <lineage>
        <taxon>Eukaryota</taxon>
        <taxon>Fungi</taxon>
        <taxon>Dikarya</taxon>
        <taxon>Ascomycota</taxon>
        <taxon>Pezizomycotina</taxon>
        <taxon>Leotiomycetes</taxon>
        <taxon>Erysiphales</taxon>
        <taxon>Erysiphaceae</taxon>
        <taxon>Blumeria</taxon>
        <taxon>Blumeria hordei</taxon>
    </lineage>
</organism>
<keyword evidence="3" id="KW-1185">Reference proteome</keyword>
<feature type="region of interest" description="Disordered" evidence="1">
    <location>
        <begin position="47"/>
        <end position="106"/>
    </location>
</feature>
<dbReference type="HOGENOM" id="CLU_2222798_0_0_1"/>
<dbReference type="AlphaFoldDB" id="N1JD44"/>
<evidence type="ECO:0000313" key="2">
    <source>
        <dbReference type="EMBL" id="CCU75842.1"/>
    </source>
</evidence>
<evidence type="ECO:0000256" key="1">
    <source>
        <dbReference type="SAM" id="MobiDB-lite"/>
    </source>
</evidence>
<proteinExistence type="predicted"/>
<protein>
    <submittedName>
        <fullName evidence="2">EKA-like protein</fullName>
    </submittedName>
</protein>
<gene>
    <name evidence="2" type="ORF">BGHDH14_bgh05841</name>
</gene>
<name>N1JD44_BLUG1</name>
<evidence type="ECO:0000313" key="3">
    <source>
        <dbReference type="Proteomes" id="UP000015441"/>
    </source>
</evidence>
<reference evidence="2 3" key="1">
    <citation type="journal article" date="2010" name="Science">
        <title>Genome expansion and gene loss in powdery mildew fungi reveal tradeoffs in extreme parasitism.</title>
        <authorList>
            <person name="Spanu P.D."/>
            <person name="Abbott J.C."/>
            <person name="Amselem J."/>
            <person name="Burgis T.A."/>
            <person name="Soanes D.M."/>
            <person name="Stueber K."/>
            <person name="Ver Loren van Themaat E."/>
            <person name="Brown J.K.M."/>
            <person name="Butcher S.A."/>
            <person name="Gurr S.J."/>
            <person name="Lebrun M.-H."/>
            <person name="Ridout C.J."/>
            <person name="Schulze-Lefert P."/>
            <person name="Talbot N.J."/>
            <person name="Ahmadinejad N."/>
            <person name="Ametz C."/>
            <person name="Barton G.R."/>
            <person name="Benjdia M."/>
            <person name="Bidzinski P."/>
            <person name="Bindschedler L.V."/>
            <person name="Both M."/>
            <person name="Brewer M.T."/>
            <person name="Cadle-Davidson L."/>
            <person name="Cadle-Davidson M.M."/>
            <person name="Collemare J."/>
            <person name="Cramer R."/>
            <person name="Frenkel O."/>
            <person name="Godfrey D."/>
            <person name="Harriman J."/>
            <person name="Hoede C."/>
            <person name="King B.C."/>
            <person name="Klages S."/>
            <person name="Kleemann J."/>
            <person name="Knoll D."/>
            <person name="Koti P.S."/>
            <person name="Kreplak J."/>
            <person name="Lopez-Ruiz F.J."/>
            <person name="Lu X."/>
            <person name="Maekawa T."/>
            <person name="Mahanil S."/>
            <person name="Micali C."/>
            <person name="Milgroom M.G."/>
            <person name="Montana G."/>
            <person name="Noir S."/>
            <person name="O'Connell R.J."/>
            <person name="Oberhaensli S."/>
            <person name="Parlange F."/>
            <person name="Pedersen C."/>
            <person name="Quesneville H."/>
            <person name="Reinhardt R."/>
            <person name="Rott M."/>
            <person name="Sacristan S."/>
            <person name="Schmidt S.M."/>
            <person name="Schoen M."/>
            <person name="Skamnioti P."/>
            <person name="Sommer H."/>
            <person name="Stephens A."/>
            <person name="Takahara H."/>
            <person name="Thordal-Christensen H."/>
            <person name="Vigouroux M."/>
            <person name="Wessling R."/>
            <person name="Wicker T."/>
            <person name="Panstruga R."/>
        </authorList>
    </citation>
    <scope>NUCLEOTIDE SEQUENCE [LARGE SCALE GENOMIC DNA]</scope>
    <source>
        <strain evidence="2">DH14</strain>
    </source>
</reference>
<dbReference type="EMBL" id="CAUH01001744">
    <property type="protein sequence ID" value="CCU75842.1"/>
    <property type="molecule type" value="Genomic_DNA"/>
</dbReference>
<comment type="caution">
    <text evidence="2">The sequence shown here is derived from an EMBL/GenBank/DDBJ whole genome shotgun (WGS) entry which is preliminary data.</text>
</comment>